<dbReference type="GO" id="GO:0033075">
    <property type="term" value="P:isoquinoline alkaloid biosynthetic process"/>
    <property type="evidence" value="ECO:0007669"/>
    <property type="project" value="UniProtKB-ARBA"/>
</dbReference>
<evidence type="ECO:0000313" key="2">
    <source>
        <dbReference type="Proteomes" id="UP001202328"/>
    </source>
</evidence>
<keyword evidence="2" id="KW-1185">Reference proteome</keyword>
<gene>
    <name evidence="1" type="ORF">MKW98_009653</name>
</gene>
<dbReference type="AlphaFoldDB" id="A0AAD4XC67"/>
<dbReference type="SUPFAM" id="SSF48264">
    <property type="entry name" value="Cytochrome P450"/>
    <property type="match status" value="1"/>
</dbReference>
<dbReference type="PANTHER" id="PTHR47949:SF4">
    <property type="entry name" value="TYROSINE N-MONOOXYGENASE"/>
    <property type="match status" value="1"/>
</dbReference>
<dbReference type="Gene3D" id="1.10.630.10">
    <property type="entry name" value="Cytochrome P450"/>
    <property type="match status" value="1"/>
</dbReference>
<dbReference type="GO" id="GO:0004497">
    <property type="term" value="F:monooxygenase activity"/>
    <property type="evidence" value="ECO:0007669"/>
    <property type="project" value="InterPro"/>
</dbReference>
<dbReference type="InterPro" id="IPR001128">
    <property type="entry name" value="Cyt_P450"/>
</dbReference>
<dbReference type="Pfam" id="PF00067">
    <property type="entry name" value="p450"/>
    <property type="match status" value="1"/>
</dbReference>
<dbReference type="GO" id="GO:0005506">
    <property type="term" value="F:iron ion binding"/>
    <property type="evidence" value="ECO:0007669"/>
    <property type="project" value="InterPro"/>
</dbReference>
<dbReference type="EMBL" id="JAJJMB010011871">
    <property type="protein sequence ID" value="KAI3896800.1"/>
    <property type="molecule type" value="Genomic_DNA"/>
</dbReference>
<dbReference type="InterPro" id="IPR036396">
    <property type="entry name" value="Cyt_P450_sf"/>
</dbReference>
<dbReference type="Proteomes" id="UP001202328">
    <property type="component" value="Unassembled WGS sequence"/>
</dbReference>
<dbReference type="GO" id="GO:0016705">
    <property type="term" value="F:oxidoreductase activity, acting on paired donors, with incorporation or reduction of molecular oxygen"/>
    <property type="evidence" value="ECO:0007669"/>
    <property type="project" value="InterPro"/>
</dbReference>
<dbReference type="GO" id="GO:0020037">
    <property type="term" value="F:heme binding"/>
    <property type="evidence" value="ECO:0007669"/>
    <property type="project" value="InterPro"/>
</dbReference>
<proteinExistence type="predicted"/>
<dbReference type="PANTHER" id="PTHR47949">
    <property type="entry name" value="CYTOCHROME P450 703A2-RELATED-RELATED"/>
    <property type="match status" value="1"/>
</dbReference>
<sequence>MVVGKSRWVEESDFQKLNYVKACAREALRLHTMAPFNVPHVSNSVAVVSVYFIPKGSHVLLSRLMWISPSRNYDSFLLLIRRGCVGGALGTAITIMLLARLIQGFDWSAPPGESMIDLSESANDLFLAKPLCAHAKPRMPLHIYPVE</sequence>
<evidence type="ECO:0000313" key="1">
    <source>
        <dbReference type="EMBL" id="KAI3896800.1"/>
    </source>
</evidence>
<name>A0AAD4XC67_9MAGN</name>
<organism evidence="1 2">
    <name type="scientific">Papaver atlanticum</name>
    <dbReference type="NCBI Taxonomy" id="357466"/>
    <lineage>
        <taxon>Eukaryota</taxon>
        <taxon>Viridiplantae</taxon>
        <taxon>Streptophyta</taxon>
        <taxon>Embryophyta</taxon>
        <taxon>Tracheophyta</taxon>
        <taxon>Spermatophyta</taxon>
        <taxon>Magnoliopsida</taxon>
        <taxon>Ranunculales</taxon>
        <taxon>Papaveraceae</taxon>
        <taxon>Papaveroideae</taxon>
        <taxon>Papaver</taxon>
    </lineage>
</organism>
<accession>A0AAD4XC67</accession>
<reference evidence="1" key="1">
    <citation type="submission" date="2022-04" db="EMBL/GenBank/DDBJ databases">
        <title>A functionally conserved STORR gene fusion in Papaver species that diverged 16.8 million years ago.</title>
        <authorList>
            <person name="Catania T."/>
        </authorList>
    </citation>
    <scope>NUCLEOTIDE SEQUENCE</scope>
    <source>
        <strain evidence="1">S-188037</strain>
    </source>
</reference>
<dbReference type="InterPro" id="IPR051382">
    <property type="entry name" value="CYP450_AA/FA_Hydroxylases"/>
</dbReference>
<comment type="caution">
    <text evidence="1">The sequence shown here is derived from an EMBL/GenBank/DDBJ whole genome shotgun (WGS) entry which is preliminary data.</text>
</comment>
<protein>
    <submittedName>
        <fullName evidence="1">Uncharacterized protein</fullName>
    </submittedName>
</protein>